<keyword evidence="2" id="KW-0548">Nucleotidyltransferase</keyword>
<reference evidence="2 3" key="1">
    <citation type="journal article" date="2014" name="Int. J. Syst. Evol. Microbiol.">
        <title>Complete genome sequence of Corynebacterium casei LMG S-19264T (=DSM 44701T), isolated from a smear-ripened cheese.</title>
        <authorList>
            <consortium name="US DOE Joint Genome Institute (JGI-PGF)"/>
            <person name="Walter F."/>
            <person name="Albersmeier A."/>
            <person name="Kalinowski J."/>
            <person name="Ruckert C."/>
        </authorList>
    </citation>
    <scope>NUCLEOTIDE SEQUENCE [LARGE SCALE GENOMIC DNA]</scope>
    <source>
        <strain evidence="2 3">CGMCC 1.9161</strain>
    </source>
</reference>
<name>A0A917Q652_9HYPH</name>
<dbReference type="PANTHER" id="PTHR43267:SF1">
    <property type="entry name" value="TRNA THREONYLCARBAMOYLADENOSINE DEHYDRATASE"/>
    <property type="match status" value="1"/>
</dbReference>
<dbReference type="Gene3D" id="3.40.50.720">
    <property type="entry name" value="NAD(P)-binding Rossmann-like Domain"/>
    <property type="match status" value="1"/>
</dbReference>
<dbReference type="CDD" id="cd00757">
    <property type="entry name" value="ThiF_MoeB_HesA_family"/>
    <property type="match status" value="1"/>
</dbReference>
<gene>
    <name evidence="2" type="ORF">GCM10011322_04860</name>
</gene>
<dbReference type="RefSeq" id="WP_188909186.1">
    <property type="nucleotide sequence ID" value="NZ_BMMF01000002.1"/>
</dbReference>
<dbReference type="Pfam" id="PF00899">
    <property type="entry name" value="ThiF"/>
    <property type="match status" value="1"/>
</dbReference>
<sequence>MAEIVTEERYVRQIPIMGVEGIQKLKQSRVFVGRCGGVGGTVINYLIRSGVGHLVCAHGGKIVPEYLNRMQLAYESDVGRPCVDAFKDKTDAINPAAKITYVPQNITEIENLDEILGGVDIVIDAHPLFEERYALNAAALRLGVPMVSGAMYGDEGYVFTIIPRKTACLRCLYPERPKFWNDIKVFPALGMGPGIVGCTMAREAIELLLKGTSPLSGRMMHFDLTDMDFAVLEMPKTTCNH</sequence>
<dbReference type="GO" id="GO:0008641">
    <property type="term" value="F:ubiquitin-like modifier activating enzyme activity"/>
    <property type="evidence" value="ECO:0007669"/>
    <property type="project" value="InterPro"/>
</dbReference>
<evidence type="ECO:0000313" key="2">
    <source>
        <dbReference type="EMBL" id="GGK21227.1"/>
    </source>
</evidence>
<comment type="caution">
    <text evidence="2">The sequence shown here is derived from an EMBL/GenBank/DDBJ whole genome shotgun (WGS) entry which is preliminary data.</text>
</comment>
<dbReference type="GO" id="GO:0061504">
    <property type="term" value="P:cyclic threonylcarbamoyladenosine biosynthetic process"/>
    <property type="evidence" value="ECO:0007669"/>
    <property type="project" value="TreeGrafter"/>
</dbReference>
<keyword evidence="2" id="KW-0808">Transferase</keyword>
<feature type="domain" description="THIF-type NAD/FAD binding fold" evidence="1">
    <location>
        <begin position="10"/>
        <end position="239"/>
    </location>
</feature>
<dbReference type="InterPro" id="IPR035985">
    <property type="entry name" value="Ubiquitin-activating_enz"/>
</dbReference>
<dbReference type="AlphaFoldDB" id="A0A917Q652"/>
<dbReference type="InterPro" id="IPR000594">
    <property type="entry name" value="ThiF_NAD_FAD-bd"/>
</dbReference>
<dbReference type="GO" id="GO:0016779">
    <property type="term" value="F:nucleotidyltransferase activity"/>
    <property type="evidence" value="ECO:0007669"/>
    <property type="project" value="UniProtKB-KW"/>
</dbReference>
<dbReference type="InterPro" id="IPR045886">
    <property type="entry name" value="ThiF/MoeB/HesA"/>
</dbReference>
<accession>A0A917Q652</accession>
<dbReference type="Proteomes" id="UP000600449">
    <property type="component" value="Unassembled WGS sequence"/>
</dbReference>
<evidence type="ECO:0000313" key="3">
    <source>
        <dbReference type="Proteomes" id="UP000600449"/>
    </source>
</evidence>
<dbReference type="PANTHER" id="PTHR43267">
    <property type="entry name" value="TRNA THREONYLCARBAMOYLADENOSINE DEHYDRATASE"/>
    <property type="match status" value="1"/>
</dbReference>
<evidence type="ECO:0000259" key="1">
    <source>
        <dbReference type="Pfam" id="PF00899"/>
    </source>
</evidence>
<proteinExistence type="predicted"/>
<organism evidence="2 3">
    <name type="scientific">Salinarimonas ramus</name>
    <dbReference type="NCBI Taxonomy" id="690164"/>
    <lineage>
        <taxon>Bacteria</taxon>
        <taxon>Pseudomonadati</taxon>
        <taxon>Pseudomonadota</taxon>
        <taxon>Alphaproteobacteria</taxon>
        <taxon>Hyphomicrobiales</taxon>
        <taxon>Salinarimonadaceae</taxon>
        <taxon>Salinarimonas</taxon>
    </lineage>
</organism>
<keyword evidence="3" id="KW-1185">Reference proteome</keyword>
<dbReference type="EMBL" id="BMMF01000002">
    <property type="protein sequence ID" value="GGK21227.1"/>
    <property type="molecule type" value="Genomic_DNA"/>
</dbReference>
<protein>
    <submittedName>
        <fullName evidence="2">Adenylyltransferase</fullName>
    </submittedName>
</protein>
<dbReference type="GO" id="GO:0061503">
    <property type="term" value="F:tRNA threonylcarbamoyladenosine dehydratase"/>
    <property type="evidence" value="ECO:0007669"/>
    <property type="project" value="TreeGrafter"/>
</dbReference>
<dbReference type="SUPFAM" id="SSF69572">
    <property type="entry name" value="Activating enzymes of the ubiquitin-like proteins"/>
    <property type="match status" value="1"/>
</dbReference>